<dbReference type="SUPFAM" id="SSF51905">
    <property type="entry name" value="FAD/NAD(P)-binding domain"/>
    <property type="match status" value="2"/>
</dbReference>
<dbReference type="HOGENOM" id="CLU_006937_7_1_6"/>
<dbReference type="Proteomes" id="UP000013261">
    <property type="component" value="Unassembled WGS sequence"/>
</dbReference>
<keyword evidence="1" id="KW-0472">Membrane</keyword>
<dbReference type="RefSeq" id="WP_005187306.1">
    <property type="nucleotide sequence ID" value="NZ_KB850050.1"/>
</dbReference>
<dbReference type="Gene3D" id="3.50.50.60">
    <property type="entry name" value="FAD/NAD(P)-binding domain"/>
    <property type="match status" value="2"/>
</dbReference>
<evidence type="ECO:0000256" key="1">
    <source>
        <dbReference type="SAM" id="Phobius"/>
    </source>
</evidence>
<dbReference type="EMBL" id="APRL01000013">
    <property type="protein sequence ID" value="ENW91652.1"/>
    <property type="molecule type" value="Genomic_DNA"/>
</dbReference>
<dbReference type="InterPro" id="IPR036188">
    <property type="entry name" value="FAD/NAD-bd_sf"/>
</dbReference>
<dbReference type="PANTHER" id="PTHR42877">
    <property type="entry name" value="L-ORNITHINE N(5)-MONOOXYGENASE-RELATED"/>
    <property type="match status" value="1"/>
</dbReference>
<keyword evidence="3" id="KW-1185">Reference proteome</keyword>
<evidence type="ECO:0008006" key="4">
    <source>
        <dbReference type="Google" id="ProtNLM"/>
    </source>
</evidence>
<dbReference type="Pfam" id="PF13738">
    <property type="entry name" value="Pyr_redox_3"/>
    <property type="match status" value="1"/>
</dbReference>
<keyword evidence="1" id="KW-1133">Transmembrane helix</keyword>
<dbReference type="PATRIC" id="fig|1217703.3.peg.1526"/>
<accession>N9L5T7</accession>
<keyword evidence="1" id="KW-0812">Transmembrane</keyword>
<feature type="transmembrane region" description="Helical" evidence="1">
    <location>
        <begin position="13"/>
        <end position="31"/>
    </location>
</feature>
<gene>
    <name evidence="2" type="ORF">F904_01589</name>
</gene>
<organism evidence="2 3">
    <name type="scientific">Acinetobacter dispersus</name>
    <dbReference type="NCBI Taxonomy" id="70348"/>
    <lineage>
        <taxon>Bacteria</taxon>
        <taxon>Pseudomonadati</taxon>
        <taxon>Pseudomonadota</taxon>
        <taxon>Gammaproteobacteria</taxon>
        <taxon>Moraxellales</taxon>
        <taxon>Moraxellaceae</taxon>
        <taxon>Acinetobacter</taxon>
    </lineage>
</organism>
<dbReference type="OrthoDB" id="9808049at2"/>
<protein>
    <recommendedName>
        <fullName evidence="4">Cyclohexanone monooxygenase</fullName>
    </recommendedName>
</protein>
<sequence length="494" mass="55618">MSDLDQVNVVNDYALDVVIIGAGFSGIAAGVKLQKEKMNNFIIIEKSNEVGGVWRENTYPGCECDVPSSIYSYSFAPNPNWSHIFAKQKEIQQYIKDVARRFNMDQHILFNTELRQAAWSQQQQAWLIETSNGRYKAKFIFFATGPLSEPTTPDVVGLDHFQGHIFHSAQWDHSVDLSNKRVAVIGTGASAIQIIPAIQPIVKQLYVFQRTAPWVIPKPNMVINNTSKNVQQKVPFTLNSIRKLTSVSMDMFSSSVNQPQTLEVLGKGLIHWMHYQIQDPVLREKVRPKFTLGCKRILFSNTYYPALAANNVEVIDQGVKEITPNGILVDGQEVQVDIIVWGTGFEVAKPPIAKRIITKSGDLLDDVWQKNTVQAYKGCVVKDLPNAFMLLGPNSISYNSLITAAENQIDYAIKAIHFVQNNQLGSFEISAFAKGQFNQKLQNKLNGTVFNQGGCASYYLDRKQVNVANYPWTMQYMEKDMAEFDSDCYTFASR</sequence>
<dbReference type="PANTHER" id="PTHR42877:SF4">
    <property type="entry name" value="FAD_NAD(P)-BINDING DOMAIN-CONTAINING PROTEIN-RELATED"/>
    <property type="match status" value="1"/>
</dbReference>
<dbReference type="eggNOG" id="COG2072">
    <property type="taxonomic scope" value="Bacteria"/>
</dbReference>
<evidence type="ECO:0000313" key="3">
    <source>
        <dbReference type="Proteomes" id="UP000013261"/>
    </source>
</evidence>
<name>N9L5T7_9GAMM</name>
<reference evidence="2 3" key="1">
    <citation type="submission" date="2013-02" db="EMBL/GenBank/DDBJ databases">
        <title>The Genome Sequence of Acinetobacter sp. ANC 4105.</title>
        <authorList>
            <consortium name="The Broad Institute Genome Sequencing Platform"/>
            <consortium name="The Broad Institute Genome Sequencing Center for Infectious Disease"/>
            <person name="Cerqueira G."/>
            <person name="Feldgarden M."/>
            <person name="Courvalin P."/>
            <person name="Perichon B."/>
            <person name="Grillot-Courvalin C."/>
            <person name="Clermont D."/>
            <person name="Rocha E."/>
            <person name="Yoon E.-J."/>
            <person name="Nemec A."/>
            <person name="Walker B."/>
            <person name="Young S.K."/>
            <person name="Zeng Q."/>
            <person name="Gargeya S."/>
            <person name="Fitzgerald M."/>
            <person name="Haas B."/>
            <person name="Abouelleil A."/>
            <person name="Alvarado L."/>
            <person name="Arachchi H.M."/>
            <person name="Berlin A.M."/>
            <person name="Chapman S.B."/>
            <person name="Dewar J."/>
            <person name="Goldberg J."/>
            <person name="Griggs A."/>
            <person name="Gujja S."/>
            <person name="Hansen M."/>
            <person name="Howarth C."/>
            <person name="Imamovic A."/>
            <person name="Larimer J."/>
            <person name="McCowan C."/>
            <person name="Murphy C."/>
            <person name="Neiman D."/>
            <person name="Pearson M."/>
            <person name="Priest M."/>
            <person name="Roberts A."/>
            <person name="Saif S."/>
            <person name="Shea T."/>
            <person name="Sisk P."/>
            <person name="Sykes S."/>
            <person name="Wortman J."/>
            <person name="Nusbaum C."/>
            <person name="Birren B."/>
        </authorList>
    </citation>
    <scope>NUCLEOTIDE SEQUENCE [LARGE SCALE GENOMIC DNA]</scope>
    <source>
        <strain evidence="2 3">ANC 4105</strain>
    </source>
</reference>
<dbReference type="AlphaFoldDB" id="N9L5T7"/>
<evidence type="ECO:0000313" key="2">
    <source>
        <dbReference type="EMBL" id="ENW91652.1"/>
    </source>
</evidence>
<dbReference type="InterPro" id="IPR051209">
    <property type="entry name" value="FAD-bind_Monooxygenase_sf"/>
</dbReference>
<comment type="caution">
    <text evidence="2">The sequence shown here is derived from an EMBL/GenBank/DDBJ whole genome shotgun (WGS) entry which is preliminary data.</text>
</comment>
<proteinExistence type="predicted"/>
<dbReference type="PRINTS" id="PR00469">
    <property type="entry name" value="PNDRDTASEII"/>
</dbReference>